<dbReference type="EMBL" id="JBHSGW010000004">
    <property type="protein sequence ID" value="MFC4739556.1"/>
    <property type="molecule type" value="Genomic_DNA"/>
</dbReference>
<comment type="similarity">
    <text evidence="1">Belongs to the glycosyl hydrolase 25 family.</text>
</comment>
<keyword evidence="6" id="KW-1185">Reference proteome</keyword>
<dbReference type="PANTHER" id="PTHR34135:SF2">
    <property type="entry name" value="LYSOZYME"/>
    <property type="match status" value="1"/>
</dbReference>
<name>A0ABV9P4J2_9FLAO</name>
<evidence type="ECO:0000256" key="4">
    <source>
        <dbReference type="SAM" id="Phobius"/>
    </source>
</evidence>
<dbReference type="Gene3D" id="3.20.20.80">
    <property type="entry name" value="Glycosidases"/>
    <property type="match status" value="1"/>
</dbReference>
<evidence type="ECO:0000256" key="1">
    <source>
        <dbReference type="ARBA" id="ARBA00010646"/>
    </source>
</evidence>
<evidence type="ECO:0000313" key="6">
    <source>
        <dbReference type="Proteomes" id="UP001595885"/>
    </source>
</evidence>
<gene>
    <name evidence="5" type="ORF">ACFO3U_06070</name>
</gene>
<feature type="transmembrane region" description="Helical" evidence="4">
    <location>
        <begin position="21"/>
        <end position="42"/>
    </location>
</feature>
<proteinExistence type="inferred from homology"/>
<comment type="caution">
    <text evidence="5">The sequence shown here is derived from an EMBL/GenBank/DDBJ whole genome shotgun (WGS) entry which is preliminary data.</text>
</comment>
<sequence>MAKKKATVKRTKKNKETSLTKLVVFSVLALLFVMLAIVAYQYRDGVLYYLGYKSKHSNVLSPKDRELHDIRIYEVLSTYKEKTIGIDVSQYQGDIDWSELKQINGDFVVDFVIVRSTAGKDKVDEKFKYNWKNTKGKYIRGAYHYYRPNENSLLQAENFIKTVKLSKGDLPPILDIEKLPETQSIDSLKVGLKRWLTKIEKHYKVKPIIYSGESYYTDFLKDEFSEYPFWIANYNFWRKEMDSDWLLWQFTEKAQVNGIDGLVDVNVFDGIKLEFIENCVK</sequence>
<dbReference type="Pfam" id="PF01183">
    <property type="entry name" value="Glyco_hydro_25"/>
    <property type="match status" value="1"/>
</dbReference>
<dbReference type="PANTHER" id="PTHR34135">
    <property type="entry name" value="LYSOZYME"/>
    <property type="match status" value="1"/>
</dbReference>
<dbReference type="GO" id="GO:0016787">
    <property type="term" value="F:hydrolase activity"/>
    <property type="evidence" value="ECO:0007669"/>
    <property type="project" value="UniProtKB-KW"/>
</dbReference>
<dbReference type="InterPro" id="IPR017853">
    <property type="entry name" value="GH"/>
</dbReference>
<dbReference type="SMART" id="SM00641">
    <property type="entry name" value="Glyco_25"/>
    <property type="match status" value="1"/>
</dbReference>
<keyword evidence="4" id="KW-0472">Membrane</keyword>
<dbReference type="InterPro" id="IPR002053">
    <property type="entry name" value="Glyco_hydro_25"/>
</dbReference>
<organism evidence="5 6">
    <name type="scientific">Flavobacterium ponti</name>
    <dbReference type="NCBI Taxonomy" id="665133"/>
    <lineage>
        <taxon>Bacteria</taxon>
        <taxon>Pseudomonadati</taxon>
        <taxon>Bacteroidota</taxon>
        <taxon>Flavobacteriia</taxon>
        <taxon>Flavobacteriales</taxon>
        <taxon>Flavobacteriaceae</taxon>
        <taxon>Flavobacterium</taxon>
    </lineage>
</organism>
<reference evidence="6" key="1">
    <citation type="journal article" date="2019" name="Int. J. Syst. Evol. Microbiol.">
        <title>The Global Catalogue of Microorganisms (GCM) 10K type strain sequencing project: providing services to taxonomists for standard genome sequencing and annotation.</title>
        <authorList>
            <consortium name="The Broad Institute Genomics Platform"/>
            <consortium name="The Broad Institute Genome Sequencing Center for Infectious Disease"/>
            <person name="Wu L."/>
            <person name="Ma J."/>
        </authorList>
    </citation>
    <scope>NUCLEOTIDE SEQUENCE [LARGE SCALE GENOMIC DNA]</scope>
    <source>
        <strain evidence="6">CCUG 50349</strain>
    </source>
</reference>
<dbReference type="Proteomes" id="UP001595885">
    <property type="component" value="Unassembled WGS sequence"/>
</dbReference>
<dbReference type="CDD" id="cd06524">
    <property type="entry name" value="GH25_YegX-like"/>
    <property type="match status" value="1"/>
</dbReference>
<keyword evidence="2 5" id="KW-0378">Hydrolase</keyword>
<evidence type="ECO:0000256" key="3">
    <source>
        <dbReference type="ARBA" id="ARBA00023295"/>
    </source>
</evidence>
<accession>A0ABV9P4J2</accession>
<keyword evidence="3" id="KW-0326">Glycosidase</keyword>
<keyword evidence="4" id="KW-1133">Transmembrane helix</keyword>
<keyword evidence="4" id="KW-0812">Transmembrane</keyword>
<evidence type="ECO:0000313" key="5">
    <source>
        <dbReference type="EMBL" id="MFC4739556.1"/>
    </source>
</evidence>
<dbReference type="SUPFAM" id="SSF51445">
    <property type="entry name" value="(Trans)glycosidases"/>
    <property type="match status" value="1"/>
</dbReference>
<evidence type="ECO:0000256" key="2">
    <source>
        <dbReference type="ARBA" id="ARBA00022801"/>
    </source>
</evidence>
<dbReference type="InterPro" id="IPR018077">
    <property type="entry name" value="Glyco_hydro_fam25_subgr"/>
</dbReference>
<dbReference type="RefSeq" id="WP_379739230.1">
    <property type="nucleotide sequence ID" value="NZ_JBHSGW010000004.1"/>
</dbReference>
<protein>
    <submittedName>
        <fullName evidence="5">Glycoside hydrolase family 25 protein</fullName>
    </submittedName>
</protein>
<dbReference type="PROSITE" id="PS51904">
    <property type="entry name" value="GLYCOSYL_HYDROL_F25_2"/>
    <property type="match status" value="1"/>
</dbReference>